<accession>A0A1J0RBV3</accession>
<keyword evidence="9" id="KW-0175">Coiled coil</keyword>
<dbReference type="AlphaFoldDB" id="A0A1J0RBV3"/>
<dbReference type="VEuPathDB" id="TriTrypDB:Tb1125.4.5560"/>
<keyword evidence="4" id="KW-0336">GPI-anchor</keyword>
<dbReference type="VEuPathDB" id="TriTrypDB:Tb927.4.5560"/>
<evidence type="ECO:0000256" key="10">
    <source>
        <dbReference type="SAM" id="SignalP"/>
    </source>
</evidence>
<evidence type="ECO:0000256" key="4">
    <source>
        <dbReference type="ARBA" id="ARBA00022622"/>
    </source>
</evidence>
<keyword evidence="3" id="KW-1003">Cell membrane</keyword>
<evidence type="ECO:0000256" key="9">
    <source>
        <dbReference type="SAM" id="Coils"/>
    </source>
</evidence>
<keyword evidence="5 10" id="KW-0732">Signal</keyword>
<keyword evidence="8" id="KW-0449">Lipoprotein</keyword>
<feature type="domain" description="Trypanosome variant surface glycoprotein B-type N-terminal" evidence="11">
    <location>
        <begin position="10"/>
        <end position="350"/>
    </location>
</feature>
<feature type="signal peptide" evidence="10">
    <location>
        <begin position="1"/>
        <end position="21"/>
    </location>
</feature>
<feature type="coiled-coil region" evidence="9">
    <location>
        <begin position="135"/>
        <end position="169"/>
    </location>
</feature>
<reference evidence="12" key="1">
    <citation type="submission" date="2016-08" db="EMBL/GenBank/DDBJ databases">
        <title>VSG repertoire of Trypanosoma brucei EATRO 1125.</title>
        <authorList>
            <person name="Cross G.A."/>
        </authorList>
    </citation>
    <scope>NUCLEOTIDE SEQUENCE</scope>
    <source>
        <strain evidence="12">EATRO 1125</strain>
    </source>
</reference>
<comment type="function">
    <text evidence="1">VSG forms a coat on the surface of the parasite. The trypanosome evades the immune response of the host by expressing a series of antigenically distinct VSGs from an estimated 1000 VSG genes.</text>
</comment>
<evidence type="ECO:0000256" key="2">
    <source>
        <dbReference type="ARBA" id="ARBA00004609"/>
    </source>
</evidence>
<keyword evidence="6" id="KW-0472">Membrane</keyword>
<dbReference type="VEuPathDB" id="TriTrypDB:Tb427_000241500"/>
<dbReference type="Pfam" id="PF13206">
    <property type="entry name" value="VSG_B"/>
    <property type="match status" value="1"/>
</dbReference>
<proteinExistence type="predicted"/>
<evidence type="ECO:0000256" key="1">
    <source>
        <dbReference type="ARBA" id="ARBA00002523"/>
    </source>
</evidence>
<evidence type="ECO:0000256" key="3">
    <source>
        <dbReference type="ARBA" id="ARBA00022475"/>
    </source>
</evidence>
<evidence type="ECO:0000256" key="7">
    <source>
        <dbReference type="ARBA" id="ARBA00023180"/>
    </source>
</evidence>
<dbReference type="InterPro" id="IPR025932">
    <property type="entry name" value="Trypano_VSG_B_N_dom"/>
</dbReference>
<evidence type="ECO:0000256" key="6">
    <source>
        <dbReference type="ARBA" id="ARBA00023136"/>
    </source>
</evidence>
<evidence type="ECO:0000259" key="11">
    <source>
        <dbReference type="Pfam" id="PF13206"/>
    </source>
</evidence>
<protein>
    <submittedName>
        <fullName evidence="12">Variant surface glycoprotein 1125.5213</fullName>
    </submittedName>
</protein>
<organism evidence="12">
    <name type="scientific">Trypanosoma brucei</name>
    <dbReference type="NCBI Taxonomy" id="5691"/>
    <lineage>
        <taxon>Eukaryota</taxon>
        <taxon>Discoba</taxon>
        <taxon>Euglenozoa</taxon>
        <taxon>Kinetoplastea</taxon>
        <taxon>Metakinetoplastina</taxon>
        <taxon>Trypanosomatida</taxon>
        <taxon>Trypanosomatidae</taxon>
        <taxon>Trypanosoma</taxon>
    </lineage>
</organism>
<dbReference type="GO" id="GO:0005886">
    <property type="term" value="C:plasma membrane"/>
    <property type="evidence" value="ECO:0007669"/>
    <property type="project" value="UniProtKB-SubCell"/>
</dbReference>
<keyword evidence="7" id="KW-0325">Glycoprotein</keyword>
<evidence type="ECO:0000256" key="5">
    <source>
        <dbReference type="ARBA" id="ARBA00022729"/>
    </source>
</evidence>
<dbReference type="GO" id="GO:0098552">
    <property type="term" value="C:side of membrane"/>
    <property type="evidence" value="ECO:0007669"/>
    <property type="project" value="UniProtKB-KW"/>
</dbReference>
<feature type="chain" id="PRO_5012272354" evidence="10">
    <location>
        <begin position="22"/>
        <end position="351"/>
    </location>
</feature>
<comment type="subcellular location">
    <subcellularLocation>
        <location evidence="2">Cell membrane</location>
        <topology evidence="2">Lipid-anchor</topology>
        <topology evidence="2">GPI-anchor</topology>
    </subcellularLocation>
</comment>
<sequence>MIGQWPKIFLITLALTSPELAAFQTENAADFQLVCTAVALDGAEPSKLTTAASDEAAIKHAWALNMSVSDSAWQEIFAGGKTTNNWKTKKQKTTAEPFKSHWETSYDKWIEDKEAVHSGTDQNKWLTLNPRPESASALKAAAEKINSMLNQLRQQQAELEKQRTAATETHPSAAKAELLQALYGTGVTEAKFTDDKTIKHKTTYASGCAANAGLSIYGDIMCICGTQGSGNSDQCDSSNIAFKSDSSNDQSVINTIKTKCKSFQLKTYTAANLKDIKQRILARIRYVKTGADALVTYLGKTNAGTCAGSDGQSCAQYTFDAAEHGASTGGLKIPCLKHLAAAATALQQAED</sequence>
<evidence type="ECO:0000256" key="8">
    <source>
        <dbReference type="ARBA" id="ARBA00023288"/>
    </source>
</evidence>
<evidence type="ECO:0000313" key="12">
    <source>
        <dbReference type="EMBL" id="APD75339.1"/>
    </source>
</evidence>
<dbReference type="EMBL" id="KX701383">
    <property type="protein sequence ID" value="APD75339.1"/>
    <property type="molecule type" value="Genomic_DNA"/>
</dbReference>
<name>A0A1J0RBV3_9TRYP</name>